<comment type="caution">
    <text evidence="1">The sequence shown here is derived from an EMBL/GenBank/DDBJ whole genome shotgun (WGS) entry which is preliminary data.</text>
</comment>
<gene>
    <name evidence="1" type="ORF">HPB50_024518</name>
</gene>
<keyword evidence="2" id="KW-1185">Reference proteome</keyword>
<evidence type="ECO:0000313" key="1">
    <source>
        <dbReference type="EMBL" id="KAH6948451.1"/>
    </source>
</evidence>
<organism evidence="1 2">
    <name type="scientific">Hyalomma asiaticum</name>
    <name type="common">Tick</name>
    <dbReference type="NCBI Taxonomy" id="266040"/>
    <lineage>
        <taxon>Eukaryota</taxon>
        <taxon>Metazoa</taxon>
        <taxon>Ecdysozoa</taxon>
        <taxon>Arthropoda</taxon>
        <taxon>Chelicerata</taxon>
        <taxon>Arachnida</taxon>
        <taxon>Acari</taxon>
        <taxon>Parasitiformes</taxon>
        <taxon>Ixodida</taxon>
        <taxon>Ixodoidea</taxon>
        <taxon>Ixodidae</taxon>
        <taxon>Hyalomminae</taxon>
        <taxon>Hyalomma</taxon>
    </lineage>
</organism>
<sequence length="185" mass="20248">MAVQMFAAAWMWTQREVVKNCFAHAEFRPEEMFLGSSSDDAQAADDVGLAQDAATAAATTAVWEALEEAGIVPENVALSDYVNANADVIVYEELSDAEILKSARAATAVADSSDDEEVGHDLPKVSTPVTASQVMDSLDTTRSFLGTHDDNVAMQLLTECEQRILPLLVRKREESKIIGFFKFWK</sequence>
<protein>
    <submittedName>
        <fullName evidence="1">Uncharacterized protein</fullName>
    </submittedName>
</protein>
<accession>A0ACB7TMQ9</accession>
<name>A0ACB7TMQ9_HYAAI</name>
<evidence type="ECO:0000313" key="2">
    <source>
        <dbReference type="Proteomes" id="UP000821845"/>
    </source>
</evidence>
<proteinExistence type="predicted"/>
<dbReference type="EMBL" id="CM023481">
    <property type="protein sequence ID" value="KAH6948451.1"/>
    <property type="molecule type" value="Genomic_DNA"/>
</dbReference>
<reference evidence="1" key="1">
    <citation type="submission" date="2020-05" db="EMBL/GenBank/DDBJ databases">
        <title>Large-scale comparative analyses of tick genomes elucidate their genetic diversity and vector capacities.</title>
        <authorList>
            <person name="Jia N."/>
            <person name="Wang J."/>
            <person name="Shi W."/>
            <person name="Du L."/>
            <person name="Sun Y."/>
            <person name="Zhan W."/>
            <person name="Jiang J."/>
            <person name="Wang Q."/>
            <person name="Zhang B."/>
            <person name="Ji P."/>
            <person name="Sakyi L.B."/>
            <person name="Cui X."/>
            <person name="Yuan T."/>
            <person name="Jiang B."/>
            <person name="Yang W."/>
            <person name="Lam T.T.-Y."/>
            <person name="Chang Q."/>
            <person name="Ding S."/>
            <person name="Wang X."/>
            <person name="Zhu J."/>
            <person name="Ruan X."/>
            <person name="Zhao L."/>
            <person name="Wei J."/>
            <person name="Que T."/>
            <person name="Du C."/>
            <person name="Cheng J."/>
            <person name="Dai P."/>
            <person name="Han X."/>
            <person name="Huang E."/>
            <person name="Gao Y."/>
            <person name="Liu J."/>
            <person name="Shao H."/>
            <person name="Ye R."/>
            <person name="Li L."/>
            <person name="Wei W."/>
            <person name="Wang X."/>
            <person name="Wang C."/>
            <person name="Yang T."/>
            <person name="Huo Q."/>
            <person name="Li W."/>
            <person name="Guo W."/>
            <person name="Chen H."/>
            <person name="Zhou L."/>
            <person name="Ni X."/>
            <person name="Tian J."/>
            <person name="Zhou Y."/>
            <person name="Sheng Y."/>
            <person name="Liu T."/>
            <person name="Pan Y."/>
            <person name="Xia L."/>
            <person name="Li J."/>
            <person name="Zhao F."/>
            <person name="Cao W."/>
        </authorList>
    </citation>
    <scope>NUCLEOTIDE SEQUENCE</scope>
    <source>
        <strain evidence="1">Hyas-2018</strain>
    </source>
</reference>
<dbReference type="Proteomes" id="UP000821845">
    <property type="component" value="Chromosome 1"/>
</dbReference>